<evidence type="ECO:0000313" key="2">
    <source>
        <dbReference type="Proteomes" id="UP000076552"/>
    </source>
</evidence>
<comment type="caution">
    <text evidence="1">The sequence shown here is derived from an EMBL/GenBank/DDBJ whole genome shotgun (WGS) entry which is preliminary data.</text>
</comment>
<reference evidence="1 2" key="1">
    <citation type="submission" date="2015-06" db="EMBL/GenBank/DDBJ databases">
        <title>Survival trade-offs in plant roots during colonization by closely related pathogenic and mutualistic fungi.</title>
        <authorList>
            <person name="Hacquard S."/>
            <person name="Kracher B."/>
            <person name="Hiruma K."/>
            <person name="Weinman A."/>
            <person name="Muench P."/>
            <person name="Garrido Oter R."/>
            <person name="Ver Loren van Themaat E."/>
            <person name="Dallerey J.-F."/>
            <person name="Damm U."/>
            <person name="Henrissat B."/>
            <person name="Lespinet O."/>
            <person name="Thon M."/>
            <person name="Kemen E."/>
            <person name="McHardy A.C."/>
            <person name="Schulze-Lefert P."/>
            <person name="O'Connell R.J."/>
        </authorList>
    </citation>
    <scope>NUCLEOTIDE SEQUENCE [LARGE SCALE GENOMIC DNA]</scope>
    <source>
        <strain evidence="1 2">0861</strain>
    </source>
</reference>
<dbReference type="EMBL" id="LFIV01000207">
    <property type="protein sequence ID" value="KZL65707.1"/>
    <property type="molecule type" value="Genomic_DNA"/>
</dbReference>
<protein>
    <submittedName>
        <fullName evidence="1">Uncharacterized protein</fullName>
    </submittedName>
</protein>
<gene>
    <name evidence="1" type="ORF">CT0861_02673</name>
</gene>
<keyword evidence="2" id="KW-1185">Reference proteome</keyword>
<sequence length="86" mass="9958">MLMRTELTVRKWDFDTKATETACNIFRYRNTGSSFQDTYSNYRMGTHTMDGYKNVDSCFSFQAHLGGDEFDYCCGINGLQDYCKGK</sequence>
<proteinExistence type="predicted"/>
<organism evidence="1 2">
    <name type="scientific">Colletotrichum tofieldiae</name>
    <dbReference type="NCBI Taxonomy" id="708197"/>
    <lineage>
        <taxon>Eukaryota</taxon>
        <taxon>Fungi</taxon>
        <taxon>Dikarya</taxon>
        <taxon>Ascomycota</taxon>
        <taxon>Pezizomycotina</taxon>
        <taxon>Sordariomycetes</taxon>
        <taxon>Hypocreomycetidae</taxon>
        <taxon>Glomerellales</taxon>
        <taxon>Glomerellaceae</taxon>
        <taxon>Colletotrichum</taxon>
        <taxon>Colletotrichum spaethianum species complex</taxon>
    </lineage>
</organism>
<dbReference type="AlphaFoldDB" id="A0A166NI91"/>
<name>A0A166NI91_9PEZI</name>
<dbReference type="Proteomes" id="UP000076552">
    <property type="component" value="Unassembled WGS sequence"/>
</dbReference>
<evidence type="ECO:0000313" key="1">
    <source>
        <dbReference type="EMBL" id="KZL65707.1"/>
    </source>
</evidence>
<accession>A0A166NI91</accession>